<protein>
    <recommendedName>
        <fullName evidence="3">DUF2116 family Zn-ribbon domain-containing protein</fullName>
    </recommendedName>
</protein>
<dbReference type="EMBL" id="JAHCMY010000006">
    <property type="protein sequence ID" value="MBS9524693.1"/>
    <property type="molecule type" value="Genomic_DNA"/>
</dbReference>
<dbReference type="RefSeq" id="WP_213945555.1">
    <property type="nucleotide sequence ID" value="NZ_JAHCMY010000006.1"/>
</dbReference>
<accession>A0AAP2G5L9</accession>
<proteinExistence type="predicted"/>
<dbReference type="AlphaFoldDB" id="A0AAP2G5L9"/>
<name>A0AAP2G5L9_9BACT</name>
<evidence type="ECO:0008006" key="3">
    <source>
        <dbReference type="Google" id="ProtNLM"/>
    </source>
</evidence>
<reference evidence="1 2" key="1">
    <citation type="submission" date="2021-05" db="EMBL/GenBank/DDBJ databases">
        <authorList>
            <person name="Zhang Z.D."/>
            <person name="Osman G."/>
        </authorList>
    </citation>
    <scope>NUCLEOTIDE SEQUENCE [LARGE SCALE GENOMIC DNA]</scope>
    <source>
        <strain evidence="1 2">KCTC 32217</strain>
    </source>
</reference>
<evidence type="ECO:0000313" key="2">
    <source>
        <dbReference type="Proteomes" id="UP001319104"/>
    </source>
</evidence>
<sequence>MIDTNTKTCVSCHKALKGRADKKFCDDYCRNHYNNQLKSVTNNSIRNINYALKKNRHILEEILSERETCRVSRDKLLVDGFHFKYHTHIYANKKNNLYKFCYDFGYLDLEDGSFLIVKTRN</sequence>
<organism evidence="1 2">
    <name type="scientific">Litoribacter ruber</name>
    <dbReference type="NCBI Taxonomy" id="702568"/>
    <lineage>
        <taxon>Bacteria</taxon>
        <taxon>Pseudomonadati</taxon>
        <taxon>Bacteroidota</taxon>
        <taxon>Cytophagia</taxon>
        <taxon>Cytophagales</taxon>
        <taxon>Cyclobacteriaceae</taxon>
        <taxon>Litoribacter</taxon>
    </lineage>
</organism>
<gene>
    <name evidence="1" type="ORF">KI659_11800</name>
</gene>
<comment type="caution">
    <text evidence="1">The sequence shown here is derived from an EMBL/GenBank/DDBJ whole genome shotgun (WGS) entry which is preliminary data.</text>
</comment>
<evidence type="ECO:0000313" key="1">
    <source>
        <dbReference type="EMBL" id="MBS9524693.1"/>
    </source>
</evidence>
<keyword evidence="2" id="KW-1185">Reference proteome</keyword>
<dbReference type="Proteomes" id="UP001319104">
    <property type="component" value="Unassembled WGS sequence"/>
</dbReference>